<comment type="caution">
    <text evidence="1">The sequence shown here is derived from an EMBL/GenBank/DDBJ whole genome shotgun (WGS) entry which is preliminary data.</text>
</comment>
<protein>
    <submittedName>
        <fullName evidence="1">Uncharacterized protein</fullName>
    </submittedName>
</protein>
<dbReference type="EMBL" id="LAZR01004250">
    <property type="protein sequence ID" value="KKN10367.1"/>
    <property type="molecule type" value="Genomic_DNA"/>
</dbReference>
<proteinExistence type="predicted"/>
<gene>
    <name evidence="1" type="ORF">LCGC14_1037280</name>
</gene>
<sequence>MYCTKAVAKTMLCWKTIGTNNERNCWCDFCHAWDDLVEVKFLDRCPHCDKTIKGSDVLGAIADNPLGYCSATKRR</sequence>
<organism evidence="1">
    <name type="scientific">marine sediment metagenome</name>
    <dbReference type="NCBI Taxonomy" id="412755"/>
    <lineage>
        <taxon>unclassified sequences</taxon>
        <taxon>metagenomes</taxon>
        <taxon>ecological metagenomes</taxon>
    </lineage>
</organism>
<evidence type="ECO:0000313" key="1">
    <source>
        <dbReference type="EMBL" id="KKN10367.1"/>
    </source>
</evidence>
<dbReference type="AlphaFoldDB" id="A0A0F9NEG5"/>
<reference evidence="1" key="1">
    <citation type="journal article" date="2015" name="Nature">
        <title>Complex archaea that bridge the gap between prokaryotes and eukaryotes.</title>
        <authorList>
            <person name="Spang A."/>
            <person name="Saw J.H."/>
            <person name="Jorgensen S.L."/>
            <person name="Zaremba-Niedzwiedzka K."/>
            <person name="Martijn J."/>
            <person name="Lind A.E."/>
            <person name="van Eijk R."/>
            <person name="Schleper C."/>
            <person name="Guy L."/>
            <person name="Ettema T.J."/>
        </authorList>
    </citation>
    <scope>NUCLEOTIDE SEQUENCE</scope>
</reference>
<accession>A0A0F9NEG5</accession>
<name>A0A0F9NEG5_9ZZZZ</name>